<dbReference type="Pfam" id="PF14588">
    <property type="entry name" value="YjgF_endoribonc"/>
    <property type="match status" value="1"/>
</dbReference>
<dbReference type="CDD" id="cd02199">
    <property type="entry name" value="YjgF_YER057c_UK114_like_1"/>
    <property type="match status" value="1"/>
</dbReference>
<evidence type="ECO:0000259" key="1">
    <source>
        <dbReference type="Pfam" id="PF14588"/>
    </source>
</evidence>
<dbReference type="InterPro" id="IPR035959">
    <property type="entry name" value="RutC-like_sf"/>
</dbReference>
<organism evidence="2 3">
    <name type="scientific">OM182 bacterium</name>
    <dbReference type="NCBI Taxonomy" id="2510334"/>
    <lineage>
        <taxon>Bacteria</taxon>
        <taxon>Pseudomonadati</taxon>
        <taxon>Pseudomonadota</taxon>
        <taxon>Gammaproteobacteria</taxon>
        <taxon>OMG group</taxon>
        <taxon>OM182 clade</taxon>
    </lineage>
</organism>
<dbReference type="Proteomes" id="UP000320404">
    <property type="component" value="Unassembled WGS sequence"/>
</dbReference>
<reference evidence="2 3" key="1">
    <citation type="submission" date="2019-02" db="EMBL/GenBank/DDBJ databases">
        <title>Prokaryotic population dynamics and viral predation in marine succession experiment using metagenomics: the confinement effect.</title>
        <authorList>
            <person name="Haro-Moreno J.M."/>
            <person name="Rodriguez-Valera F."/>
            <person name="Lopez-Perez M."/>
        </authorList>
    </citation>
    <scope>NUCLEOTIDE SEQUENCE [LARGE SCALE GENOMIC DNA]</scope>
    <source>
        <strain evidence="2">MED-G158</strain>
    </source>
</reference>
<name>A0A520S019_9GAMM</name>
<dbReference type="PANTHER" id="PTHR43760:SF1">
    <property type="entry name" value="ENDORIBONUCLEASE L-PSP_CHORISMATE MUTASE-LIKE DOMAIN-CONTAINING PROTEIN"/>
    <property type="match status" value="1"/>
</dbReference>
<gene>
    <name evidence="2" type="ORF">EVA69_03730</name>
</gene>
<dbReference type="Gene3D" id="3.30.1330.40">
    <property type="entry name" value="RutC-like"/>
    <property type="match status" value="1"/>
</dbReference>
<comment type="caution">
    <text evidence="2">The sequence shown here is derived from an EMBL/GenBank/DDBJ whole genome shotgun (WGS) entry which is preliminary data.</text>
</comment>
<dbReference type="PANTHER" id="PTHR43760">
    <property type="entry name" value="ENDORIBONUCLEASE-RELATED"/>
    <property type="match status" value="1"/>
</dbReference>
<evidence type="ECO:0000313" key="2">
    <source>
        <dbReference type="EMBL" id="RZO75807.1"/>
    </source>
</evidence>
<feature type="domain" description="Endoribonuclease L-PSP/chorismate mutase-like" evidence="1">
    <location>
        <begin position="8"/>
        <end position="137"/>
    </location>
</feature>
<dbReference type="SUPFAM" id="SSF55298">
    <property type="entry name" value="YjgF-like"/>
    <property type="match status" value="1"/>
</dbReference>
<evidence type="ECO:0000313" key="3">
    <source>
        <dbReference type="Proteomes" id="UP000320404"/>
    </source>
</evidence>
<dbReference type="AlphaFoldDB" id="A0A520S019"/>
<sequence length="156" mass="16578">MIESISIEKRLAGLDIQLPDASEPKGSYVNCVRASNFLYVSGKGPTGQPAPLGKLGREFSVAQGYDFARMAGLEILATVKAELGSLDAVVRVVKIQGFINAVESFEDHPKVLDGCSDLLAQVFGDKGLHARSVFGAVSVRANLPLVIDSIFEINSA</sequence>
<dbReference type="EMBL" id="SHAH01000045">
    <property type="protein sequence ID" value="RZO75807.1"/>
    <property type="molecule type" value="Genomic_DNA"/>
</dbReference>
<accession>A0A520S019</accession>
<protein>
    <submittedName>
        <fullName evidence="2">RidA family protein</fullName>
    </submittedName>
</protein>
<dbReference type="InterPro" id="IPR013813">
    <property type="entry name" value="Endoribo_LPSP/chorism_mut-like"/>
</dbReference>
<proteinExistence type="predicted"/>